<dbReference type="RefSeq" id="WP_084427849.1">
    <property type="nucleotide sequence ID" value="NZ_CP042914.1"/>
</dbReference>
<organism evidence="2 3">
    <name type="scientific">Roseimaritima ulvae</name>
    <dbReference type="NCBI Taxonomy" id="980254"/>
    <lineage>
        <taxon>Bacteria</taxon>
        <taxon>Pseudomonadati</taxon>
        <taxon>Planctomycetota</taxon>
        <taxon>Planctomycetia</taxon>
        <taxon>Pirellulales</taxon>
        <taxon>Pirellulaceae</taxon>
        <taxon>Roseimaritima</taxon>
    </lineage>
</organism>
<name>A0A5B9QVN4_9BACT</name>
<dbReference type="AlphaFoldDB" id="A0A5B9QVN4"/>
<feature type="chain" id="PRO_5022775475" evidence="1">
    <location>
        <begin position="25"/>
        <end position="186"/>
    </location>
</feature>
<proteinExistence type="predicted"/>
<evidence type="ECO:0000256" key="1">
    <source>
        <dbReference type="SAM" id="SignalP"/>
    </source>
</evidence>
<dbReference type="OrthoDB" id="5764172at2"/>
<reference evidence="2 3" key="1">
    <citation type="submission" date="2019-08" db="EMBL/GenBank/DDBJ databases">
        <title>Deep-cultivation of Planctomycetes and their phenomic and genomic characterization uncovers novel biology.</title>
        <authorList>
            <person name="Wiegand S."/>
            <person name="Jogler M."/>
            <person name="Boedeker C."/>
            <person name="Pinto D."/>
            <person name="Vollmers J."/>
            <person name="Rivas-Marin E."/>
            <person name="Kohn T."/>
            <person name="Peeters S.H."/>
            <person name="Heuer A."/>
            <person name="Rast P."/>
            <person name="Oberbeckmann S."/>
            <person name="Bunk B."/>
            <person name="Jeske O."/>
            <person name="Meyerdierks A."/>
            <person name="Storesund J.E."/>
            <person name="Kallscheuer N."/>
            <person name="Luecker S."/>
            <person name="Lage O.M."/>
            <person name="Pohl T."/>
            <person name="Merkel B.J."/>
            <person name="Hornburger P."/>
            <person name="Mueller R.-W."/>
            <person name="Bruemmer F."/>
            <person name="Labrenz M."/>
            <person name="Spormann A.M."/>
            <person name="Op den Camp H."/>
            <person name="Overmann J."/>
            <person name="Amann R."/>
            <person name="Jetten M.S.M."/>
            <person name="Mascher T."/>
            <person name="Medema M.H."/>
            <person name="Devos D.P."/>
            <person name="Kaster A.-K."/>
            <person name="Ovreas L."/>
            <person name="Rohde M."/>
            <person name="Galperin M.Y."/>
            <person name="Jogler C."/>
        </authorList>
    </citation>
    <scope>NUCLEOTIDE SEQUENCE [LARGE SCALE GENOMIC DNA]</scope>
    <source>
        <strain evidence="2 3">UC8</strain>
    </source>
</reference>
<sequence precursor="true">MLRYSLTLLASMTVVLSSLQTATAEDAAAKGKTIAVFDAGTITTPAAWRVVRPKVSIIEHEFAATVEDEAGKARVTMMAATGSVDANIARWKNQFKLAGEDAVKQEKTTVDGNTIYLVNLDGAFKEKTGGPFAPGPVIERPDYAMSGAIIVDEEGRKYFIKMIGPGTIVKAHREAFGKMVKGLKTK</sequence>
<keyword evidence="1" id="KW-0732">Signal</keyword>
<evidence type="ECO:0000313" key="3">
    <source>
        <dbReference type="Proteomes" id="UP000325286"/>
    </source>
</evidence>
<evidence type="ECO:0000313" key="2">
    <source>
        <dbReference type="EMBL" id="QEG42022.1"/>
    </source>
</evidence>
<accession>A0A5B9QVN4</accession>
<dbReference type="EMBL" id="CP042914">
    <property type="protein sequence ID" value="QEG42022.1"/>
    <property type="molecule type" value="Genomic_DNA"/>
</dbReference>
<feature type="signal peptide" evidence="1">
    <location>
        <begin position="1"/>
        <end position="24"/>
    </location>
</feature>
<gene>
    <name evidence="2" type="ORF">UC8_40510</name>
</gene>
<dbReference type="Proteomes" id="UP000325286">
    <property type="component" value="Chromosome"/>
</dbReference>
<dbReference type="KEGG" id="rul:UC8_40510"/>
<keyword evidence="3" id="KW-1185">Reference proteome</keyword>
<protein>
    <submittedName>
        <fullName evidence="2">Uncharacterized protein</fullName>
    </submittedName>
</protein>